<feature type="non-terminal residue" evidence="1">
    <location>
        <position position="235"/>
    </location>
</feature>
<keyword evidence="2" id="KW-1185">Reference proteome</keyword>
<evidence type="ECO:0000313" key="1">
    <source>
        <dbReference type="EMBL" id="GBP66035.1"/>
    </source>
</evidence>
<dbReference type="AlphaFoldDB" id="A0A4C1XV62"/>
<reference evidence="1 2" key="1">
    <citation type="journal article" date="2019" name="Commun. Biol.">
        <title>The bagworm genome reveals a unique fibroin gene that provides high tensile strength.</title>
        <authorList>
            <person name="Kono N."/>
            <person name="Nakamura H."/>
            <person name="Ohtoshi R."/>
            <person name="Tomita M."/>
            <person name="Numata K."/>
            <person name="Arakawa K."/>
        </authorList>
    </citation>
    <scope>NUCLEOTIDE SEQUENCE [LARGE SCALE GENOMIC DNA]</scope>
</reference>
<sequence>MSFYYGVSISSSLSSIIRHWIPSSDKVLVKRNHKSSNSMGYVALLQNSNGHLQPFIRPWISSKYKILSRQIMIRAQTRWVMSYYGVLWLHLPATSSDTGYHLVIKYWSRGIIRAKLGWGYVCFITEFQWLPFTSFIRPWISSKYKILVKTNDTSPNSMGLCRFIMEFLWPPPSSITSDTGYHLVIKPWISSKYKNTRHRNDTSPNSMALCRFITGSGYGHLPAPSSGHWIPSSDK</sequence>
<dbReference type="Proteomes" id="UP000299102">
    <property type="component" value="Unassembled WGS sequence"/>
</dbReference>
<accession>A0A4C1XV62</accession>
<organism evidence="1 2">
    <name type="scientific">Eumeta variegata</name>
    <name type="common">Bagworm moth</name>
    <name type="synonym">Eumeta japonica</name>
    <dbReference type="NCBI Taxonomy" id="151549"/>
    <lineage>
        <taxon>Eukaryota</taxon>
        <taxon>Metazoa</taxon>
        <taxon>Ecdysozoa</taxon>
        <taxon>Arthropoda</taxon>
        <taxon>Hexapoda</taxon>
        <taxon>Insecta</taxon>
        <taxon>Pterygota</taxon>
        <taxon>Neoptera</taxon>
        <taxon>Endopterygota</taxon>
        <taxon>Lepidoptera</taxon>
        <taxon>Glossata</taxon>
        <taxon>Ditrysia</taxon>
        <taxon>Tineoidea</taxon>
        <taxon>Psychidae</taxon>
        <taxon>Oiketicinae</taxon>
        <taxon>Eumeta</taxon>
    </lineage>
</organism>
<protein>
    <submittedName>
        <fullName evidence="1">Uncharacterized protein</fullName>
    </submittedName>
</protein>
<comment type="caution">
    <text evidence="1">The sequence shown here is derived from an EMBL/GenBank/DDBJ whole genome shotgun (WGS) entry which is preliminary data.</text>
</comment>
<dbReference type="EMBL" id="BGZK01000946">
    <property type="protein sequence ID" value="GBP66035.1"/>
    <property type="molecule type" value="Genomic_DNA"/>
</dbReference>
<proteinExistence type="predicted"/>
<evidence type="ECO:0000313" key="2">
    <source>
        <dbReference type="Proteomes" id="UP000299102"/>
    </source>
</evidence>
<gene>
    <name evidence="1" type="ORF">EVAR_37682_1</name>
</gene>
<name>A0A4C1XV62_EUMVA</name>